<reference evidence="3 4" key="1">
    <citation type="submission" date="2016-01" db="EMBL/GenBank/DDBJ databases">
        <title>Amycolatopsis coloradensis genome sequencing and assembly.</title>
        <authorList>
            <person name="Mayilraj S."/>
        </authorList>
    </citation>
    <scope>NUCLEOTIDE SEQUENCE [LARGE SCALE GENOMIC DNA]</scope>
    <source>
        <strain evidence="3 4">DSM 44225</strain>
    </source>
</reference>
<comment type="caution">
    <text evidence="3">The sequence shown here is derived from an EMBL/GenBank/DDBJ whole genome shotgun (WGS) entry which is preliminary data.</text>
</comment>
<keyword evidence="2" id="KW-0732">Signal</keyword>
<name>A0A1R0KZC5_9PSEU</name>
<organism evidence="3 4">
    <name type="scientific">Amycolatopsis coloradensis</name>
    <dbReference type="NCBI Taxonomy" id="76021"/>
    <lineage>
        <taxon>Bacteria</taxon>
        <taxon>Bacillati</taxon>
        <taxon>Actinomycetota</taxon>
        <taxon>Actinomycetes</taxon>
        <taxon>Pseudonocardiales</taxon>
        <taxon>Pseudonocardiaceae</taxon>
        <taxon>Amycolatopsis</taxon>
    </lineage>
</organism>
<dbReference type="RefSeq" id="WP_076158018.1">
    <property type="nucleotide sequence ID" value="NZ_JBEZVB010000013.1"/>
</dbReference>
<evidence type="ECO:0000256" key="1">
    <source>
        <dbReference type="SAM" id="MobiDB-lite"/>
    </source>
</evidence>
<gene>
    <name evidence="3" type="ORF">BS329_09320</name>
</gene>
<evidence type="ECO:0000313" key="3">
    <source>
        <dbReference type="EMBL" id="OLZ54690.1"/>
    </source>
</evidence>
<dbReference type="Proteomes" id="UP000187486">
    <property type="component" value="Unassembled WGS sequence"/>
</dbReference>
<feature type="chain" id="PRO_5012729000" evidence="2">
    <location>
        <begin position="28"/>
        <end position="253"/>
    </location>
</feature>
<protein>
    <submittedName>
        <fullName evidence="3">Uncharacterized protein</fullName>
    </submittedName>
</protein>
<sequence>MTELRRLALAAAAAIPLSLASAGIASADLGDRPWTAGTTEMSASYAGIGGAGTIHSDSGYDHHGNRWTEESAVLAGPMGAVVWHNEESDFNTDDDWNVDDKPGRPSHSHGKRPVAHTDGGEVSSTRPVKTLPVREARPVREVHPVRDTHPVRKTHHGHVAYAESTKTADEDGATSSHVASHAGNNHAVYEASDLSAGPDGAESEGVKAVAKPQYTSYHKWNVAADEDGAYTHEVSAVADVDDWTEDHDTFDRR</sequence>
<proteinExistence type="predicted"/>
<accession>A0A1R0KZC5</accession>
<evidence type="ECO:0000256" key="2">
    <source>
        <dbReference type="SAM" id="SignalP"/>
    </source>
</evidence>
<feature type="signal peptide" evidence="2">
    <location>
        <begin position="1"/>
        <end position="27"/>
    </location>
</feature>
<dbReference type="OrthoDB" id="3626069at2"/>
<keyword evidence="4" id="KW-1185">Reference proteome</keyword>
<dbReference type="EMBL" id="MQUQ01000004">
    <property type="protein sequence ID" value="OLZ54690.1"/>
    <property type="molecule type" value="Genomic_DNA"/>
</dbReference>
<evidence type="ECO:0000313" key="4">
    <source>
        <dbReference type="Proteomes" id="UP000187486"/>
    </source>
</evidence>
<dbReference type="AlphaFoldDB" id="A0A1R0KZC5"/>
<feature type="compositionally biased region" description="Basic residues" evidence="1">
    <location>
        <begin position="104"/>
        <end position="114"/>
    </location>
</feature>
<feature type="region of interest" description="Disordered" evidence="1">
    <location>
        <begin position="90"/>
        <end position="134"/>
    </location>
</feature>